<dbReference type="RefSeq" id="WP_080829909.1">
    <property type="nucleotide sequence ID" value="NZ_CP039889.1"/>
</dbReference>
<feature type="transmembrane region" description="Helical" evidence="1">
    <location>
        <begin position="435"/>
        <end position="452"/>
    </location>
</feature>
<keyword evidence="1" id="KW-0472">Membrane</keyword>
<keyword evidence="1" id="KW-0812">Transmembrane</keyword>
<feature type="transmembrane region" description="Helical" evidence="1">
    <location>
        <begin position="33"/>
        <end position="52"/>
    </location>
</feature>
<feature type="transmembrane region" description="Helical" evidence="1">
    <location>
        <begin position="464"/>
        <end position="482"/>
    </location>
</feature>
<feature type="transmembrane region" description="Helical" evidence="1">
    <location>
        <begin position="59"/>
        <end position="78"/>
    </location>
</feature>
<reference evidence="2 3" key="1">
    <citation type="submission" date="2019-04" db="EMBL/GenBank/DDBJ databases">
        <title>Complete genome sequence of Agrobacterium tumefaciens CFBP5877.</title>
        <authorList>
            <person name="Huang Y.-Y."/>
            <person name="Chiang H.-Y."/>
            <person name="Chou L."/>
            <person name="Lai E.-M."/>
            <person name="Kuo C.-H."/>
        </authorList>
    </citation>
    <scope>NUCLEOTIDE SEQUENCE [LARGE SCALE GENOMIC DNA]</scope>
    <source>
        <strain evidence="2 3">CFBP5877</strain>
    </source>
</reference>
<accession>A0AAE6BCW9</accession>
<name>A0AAE6BCW9_AGRTU</name>
<gene>
    <name evidence="2" type="ORF">CFBP5877_15520</name>
</gene>
<feature type="transmembrane region" description="Helical" evidence="1">
    <location>
        <begin position="268"/>
        <end position="287"/>
    </location>
</feature>
<organism evidence="2 3">
    <name type="scientific">Agrobacterium tumefaciens</name>
    <dbReference type="NCBI Taxonomy" id="358"/>
    <lineage>
        <taxon>Bacteria</taxon>
        <taxon>Pseudomonadati</taxon>
        <taxon>Pseudomonadota</taxon>
        <taxon>Alphaproteobacteria</taxon>
        <taxon>Hyphomicrobiales</taxon>
        <taxon>Rhizobiaceae</taxon>
        <taxon>Rhizobium/Agrobacterium group</taxon>
        <taxon>Agrobacterium</taxon>
        <taxon>Agrobacterium tumefaciens complex</taxon>
    </lineage>
</organism>
<sequence length="671" mass="70852">MSISMGFSVAVALFQLTALYLGGADVTLSLAGVVMAFSLGVMATGDAVLRWVDMPIKAHLPAAFVIGYGIVSVTLFVLSRSIGLSPLTGILLLAVPALPALVLFARTNTLEDLTDLGWLVVIAACIGAIALSAICSPIAIQTRGILTSWYDFFLHGISIQAFASFQDRPSDPEMVGATLVAYHYAPFLPPAAIVEATRISGLMAATANLLPLGLLVGALGLYALVTQLADRSAAIIALALLVVVPDPADYMLRSGWFDVAWLLFGSPGSGYGMGLCFIAASCLAAALSGVEHRCRILLLCAGLALIAILERVQMFMLLAPPLFAVWLWAVTPRRHQQIALAVAVIALALPAILMLLPDLRAEWLAWARVLEYMDLAVTWSEHYGQWVAPWIGTDFAGRAAQLVLIVALSLGVFLLAAPVAAFGKLRRVGAEPMDLLPPITLSIYVLLILFAPPGGNGDSSEYKHRHFVELYWLFVGFTAAWLTKALPPRSVRPLAGLSAIAAGMVCGLLTGRPIDAPNVVAMPWARAFHSQQVTKGIPEAAIFLAAGAKPSDVLAADAATSQERIGPLSELMGLVDVQAYLARGDLKALRSNCHAAAVADRLSLLKRVDAAKNADVALGLLSEAGIRYFLPLSGLPRWDAAGAQAAFLTGAVAVYIVPTSDKAALVETVCP</sequence>
<dbReference type="AlphaFoldDB" id="A0AAE6BCW9"/>
<keyword evidence="1" id="KW-1133">Transmembrane helix</keyword>
<evidence type="ECO:0000313" key="3">
    <source>
        <dbReference type="Proteomes" id="UP000298579"/>
    </source>
</evidence>
<feature type="transmembrane region" description="Helical" evidence="1">
    <location>
        <begin position="338"/>
        <end position="356"/>
    </location>
</feature>
<feature type="transmembrane region" description="Helical" evidence="1">
    <location>
        <begin position="84"/>
        <end position="104"/>
    </location>
</feature>
<evidence type="ECO:0000256" key="1">
    <source>
        <dbReference type="SAM" id="Phobius"/>
    </source>
</evidence>
<proteinExistence type="predicted"/>
<protein>
    <submittedName>
        <fullName evidence="2">Uncharacterized protein</fullName>
    </submittedName>
</protein>
<dbReference type="EMBL" id="CP039898">
    <property type="protein sequence ID" value="QCL80588.1"/>
    <property type="molecule type" value="Genomic_DNA"/>
</dbReference>
<feature type="transmembrane region" description="Helical" evidence="1">
    <location>
        <begin position="202"/>
        <end position="225"/>
    </location>
</feature>
<feature type="transmembrane region" description="Helical" evidence="1">
    <location>
        <begin position="399"/>
        <end position="423"/>
    </location>
</feature>
<feature type="transmembrane region" description="Helical" evidence="1">
    <location>
        <begin position="232"/>
        <end position="248"/>
    </location>
</feature>
<feature type="transmembrane region" description="Helical" evidence="1">
    <location>
        <begin position="294"/>
        <end position="309"/>
    </location>
</feature>
<evidence type="ECO:0000313" key="2">
    <source>
        <dbReference type="EMBL" id="QCL80588.1"/>
    </source>
</evidence>
<feature type="transmembrane region" description="Helical" evidence="1">
    <location>
        <begin position="116"/>
        <end position="140"/>
    </location>
</feature>
<dbReference type="Proteomes" id="UP000298579">
    <property type="component" value="Chromosome linear"/>
</dbReference>